<dbReference type="PANTHER" id="PTHR36981:SF3">
    <property type="entry name" value="UBIQUITIN-LIKE PROTEASE FAMILY PROFILE DOMAIN-CONTAINING PROTEIN"/>
    <property type="match status" value="1"/>
</dbReference>
<dbReference type="Proteomes" id="UP000828390">
    <property type="component" value="Unassembled WGS sequence"/>
</dbReference>
<accession>A0A9D4CWL1</accession>
<sequence>MDQYVLEEGVLRIARTYRREVLVYPEDGDEAKANKHAAYRQFVKWQHGRLGAGVRRVVPSCCVWRIRDTFSDPFGQYTGFNTGRIG</sequence>
<dbReference type="Pfam" id="PF20478">
    <property type="entry name" value="P2RX7_C"/>
    <property type="match status" value="1"/>
</dbReference>
<reference evidence="2" key="2">
    <citation type="submission" date="2020-11" db="EMBL/GenBank/DDBJ databases">
        <authorList>
            <person name="McCartney M.A."/>
            <person name="Auch B."/>
            <person name="Kono T."/>
            <person name="Mallez S."/>
            <person name="Becker A."/>
            <person name="Gohl D.M."/>
            <person name="Silverstein K.A.T."/>
            <person name="Koren S."/>
            <person name="Bechman K.B."/>
            <person name="Herman A."/>
            <person name="Abrahante J.E."/>
            <person name="Garbe J."/>
        </authorList>
    </citation>
    <scope>NUCLEOTIDE SEQUENCE</scope>
    <source>
        <strain evidence="2">Duluth1</strain>
        <tissue evidence="2">Whole animal</tissue>
    </source>
</reference>
<protein>
    <recommendedName>
        <fullName evidence="1">P2X purinoreceptor 7 intracellular domain-containing protein</fullName>
    </recommendedName>
</protein>
<evidence type="ECO:0000313" key="3">
    <source>
        <dbReference type="Proteomes" id="UP000828390"/>
    </source>
</evidence>
<feature type="domain" description="P2X purinoreceptor 7 intracellular" evidence="1">
    <location>
        <begin position="2"/>
        <end position="80"/>
    </location>
</feature>
<gene>
    <name evidence="2" type="ORF">DPMN_040734</name>
</gene>
<dbReference type="EMBL" id="JAIWYP010000011">
    <property type="protein sequence ID" value="KAH3734295.1"/>
    <property type="molecule type" value="Genomic_DNA"/>
</dbReference>
<dbReference type="PANTHER" id="PTHR36981">
    <property type="entry name" value="ZGC:195170"/>
    <property type="match status" value="1"/>
</dbReference>
<name>A0A9D4CWL1_DREPO</name>
<evidence type="ECO:0000259" key="1">
    <source>
        <dbReference type="Pfam" id="PF20478"/>
    </source>
</evidence>
<proteinExistence type="predicted"/>
<evidence type="ECO:0000313" key="2">
    <source>
        <dbReference type="EMBL" id="KAH3734295.1"/>
    </source>
</evidence>
<dbReference type="InterPro" id="IPR046815">
    <property type="entry name" value="P2RX7_C"/>
</dbReference>
<reference evidence="2" key="1">
    <citation type="journal article" date="2019" name="bioRxiv">
        <title>The Genome of the Zebra Mussel, Dreissena polymorpha: A Resource for Invasive Species Research.</title>
        <authorList>
            <person name="McCartney M.A."/>
            <person name="Auch B."/>
            <person name="Kono T."/>
            <person name="Mallez S."/>
            <person name="Zhang Y."/>
            <person name="Obille A."/>
            <person name="Becker A."/>
            <person name="Abrahante J.E."/>
            <person name="Garbe J."/>
            <person name="Badalamenti J.P."/>
            <person name="Herman A."/>
            <person name="Mangelson H."/>
            <person name="Liachko I."/>
            <person name="Sullivan S."/>
            <person name="Sone E.D."/>
            <person name="Koren S."/>
            <person name="Silverstein K.A.T."/>
            <person name="Beckman K.B."/>
            <person name="Gohl D.M."/>
        </authorList>
    </citation>
    <scope>NUCLEOTIDE SEQUENCE</scope>
    <source>
        <strain evidence="2">Duluth1</strain>
        <tissue evidence="2">Whole animal</tissue>
    </source>
</reference>
<organism evidence="2 3">
    <name type="scientific">Dreissena polymorpha</name>
    <name type="common">Zebra mussel</name>
    <name type="synonym">Mytilus polymorpha</name>
    <dbReference type="NCBI Taxonomy" id="45954"/>
    <lineage>
        <taxon>Eukaryota</taxon>
        <taxon>Metazoa</taxon>
        <taxon>Spiralia</taxon>
        <taxon>Lophotrochozoa</taxon>
        <taxon>Mollusca</taxon>
        <taxon>Bivalvia</taxon>
        <taxon>Autobranchia</taxon>
        <taxon>Heteroconchia</taxon>
        <taxon>Euheterodonta</taxon>
        <taxon>Imparidentia</taxon>
        <taxon>Neoheterodontei</taxon>
        <taxon>Myida</taxon>
        <taxon>Dreissenoidea</taxon>
        <taxon>Dreissenidae</taxon>
        <taxon>Dreissena</taxon>
    </lineage>
</organism>
<comment type="caution">
    <text evidence="2">The sequence shown here is derived from an EMBL/GenBank/DDBJ whole genome shotgun (WGS) entry which is preliminary data.</text>
</comment>
<dbReference type="AlphaFoldDB" id="A0A9D4CWL1"/>
<keyword evidence="3" id="KW-1185">Reference proteome</keyword>